<accession>A0ABQ2DSZ7</accession>
<sequence length="141" mass="16008">MGKHVIPCIILFSFLIPTITSFATSWAYPFVVWDGSIYVVSDEYITQIHKEIGEVTMYSDMEQYSGNFSNVYEKGTKYYSIEGISTDKAIAIQENNGKFKKAIREAAYTYEEISAAPTIGLMILSLIILTSIYFVKNRINK</sequence>
<gene>
    <name evidence="2" type="ORF">GCM10007111_35870</name>
</gene>
<dbReference type="EMBL" id="BMPN01000006">
    <property type="protein sequence ID" value="GGJ71079.1"/>
    <property type="molecule type" value="Genomic_DNA"/>
</dbReference>
<protein>
    <recommendedName>
        <fullName evidence="4">NEAT domain-containing protein</fullName>
    </recommendedName>
</protein>
<keyword evidence="1" id="KW-0472">Membrane</keyword>
<keyword evidence="3" id="KW-1185">Reference proteome</keyword>
<organism evidence="2 3">
    <name type="scientific">Virgibacillus kapii</name>
    <dbReference type="NCBI Taxonomy" id="1638645"/>
    <lineage>
        <taxon>Bacteria</taxon>
        <taxon>Bacillati</taxon>
        <taxon>Bacillota</taxon>
        <taxon>Bacilli</taxon>
        <taxon>Bacillales</taxon>
        <taxon>Bacillaceae</taxon>
        <taxon>Virgibacillus</taxon>
    </lineage>
</organism>
<evidence type="ECO:0008006" key="4">
    <source>
        <dbReference type="Google" id="ProtNLM"/>
    </source>
</evidence>
<evidence type="ECO:0000313" key="3">
    <source>
        <dbReference type="Proteomes" id="UP000634435"/>
    </source>
</evidence>
<keyword evidence="1" id="KW-0812">Transmembrane</keyword>
<dbReference type="RefSeq" id="WP_188943891.1">
    <property type="nucleotide sequence ID" value="NZ_BMPN01000006.1"/>
</dbReference>
<feature type="transmembrane region" description="Helical" evidence="1">
    <location>
        <begin position="115"/>
        <end position="135"/>
    </location>
</feature>
<evidence type="ECO:0000313" key="2">
    <source>
        <dbReference type="EMBL" id="GGJ71079.1"/>
    </source>
</evidence>
<comment type="caution">
    <text evidence="2">The sequence shown here is derived from an EMBL/GenBank/DDBJ whole genome shotgun (WGS) entry which is preliminary data.</text>
</comment>
<keyword evidence="1" id="KW-1133">Transmembrane helix</keyword>
<proteinExistence type="predicted"/>
<name>A0ABQ2DSZ7_9BACI</name>
<reference evidence="3" key="1">
    <citation type="journal article" date="2019" name="Int. J. Syst. Evol. Microbiol.">
        <title>The Global Catalogue of Microorganisms (GCM) 10K type strain sequencing project: providing services to taxonomists for standard genome sequencing and annotation.</title>
        <authorList>
            <consortium name="The Broad Institute Genomics Platform"/>
            <consortium name="The Broad Institute Genome Sequencing Center for Infectious Disease"/>
            <person name="Wu L."/>
            <person name="Ma J."/>
        </authorList>
    </citation>
    <scope>NUCLEOTIDE SEQUENCE [LARGE SCALE GENOMIC DNA]</scope>
    <source>
        <strain evidence="3">JCM 30071</strain>
    </source>
</reference>
<dbReference type="Proteomes" id="UP000634435">
    <property type="component" value="Unassembled WGS sequence"/>
</dbReference>
<evidence type="ECO:0000256" key="1">
    <source>
        <dbReference type="SAM" id="Phobius"/>
    </source>
</evidence>